<keyword evidence="1" id="KW-0802">TPR repeat</keyword>
<dbReference type="Pfam" id="PF13176">
    <property type="entry name" value="TPR_7"/>
    <property type="match status" value="2"/>
</dbReference>
<dbReference type="Proteomes" id="UP000007575">
    <property type="component" value="Plasmid P5"/>
</dbReference>
<dbReference type="EMBL" id="CP002196">
    <property type="protein sequence ID" value="AFD28165.1"/>
    <property type="molecule type" value="Genomic_DNA"/>
</dbReference>
<organism evidence="2 3">
    <name type="scientific">Deinococcus gobiensis (strain DSM 21396 / JCM 16679 / CGMCC 1.7299 / I-0)</name>
    <dbReference type="NCBI Taxonomy" id="745776"/>
    <lineage>
        <taxon>Bacteria</taxon>
        <taxon>Thermotogati</taxon>
        <taxon>Deinococcota</taxon>
        <taxon>Deinococci</taxon>
        <taxon>Deinococcales</taxon>
        <taxon>Deinococcaceae</taxon>
        <taxon>Deinococcus</taxon>
    </lineage>
</organism>
<evidence type="ECO:0000313" key="3">
    <source>
        <dbReference type="Proteomes" id="UP000007575"/>
    </source>
</evidence>
<protein>
    <submittedName>
        <fullName evidence="2">Tetratricopeptide TPR_2</fullName>
    </submittedName>
</protein>
<evidence type="ECO:0000256" key="1">
    <source>
        <dbReference type="PROSITE-ProRule" id="PRU00339"/>
    </source>
</evidence>
<sequence>MRGLALNRLDPTGDWHASFAEALKLTEGWSRGLLLIDLGSLYSGQGHEVEAMLAFSQALALLPTQTFYRAWALNNMAMICLRTGRMEEAEGYFEDVARLRTAFRSRALAGQATARRALGEWARAEALYIQAANAAQTSGDQDDLRHARRGLGYTQRLSGQSMRALDTLQQAAQTTDADLAHGRSWVNVDLAAALLDSTLLDPAAVRGYLERADTPDREDAERALIVRAELARREGQPDEAARLLVSLNPEALWVREEAHAFAALFALLSPEQRPHRLPRPEQPHVHLRLLGVPEVTVNSRRVRLSDLEVTLLAALVLDGDLRTESLMAVLDDRTPRTKRLAGQRVSRVVRNLRTALGWPGSVRYDMGTYLLDRSARWTSDLGRGSCSVEMFMRGVHLPWVLEREQELLQRD</sequence>
<gene>
    <name evidence="2" type="ordered locus">DGo_PE0021</name>
</gene>
<evidence type="ECO:0000313" key="2">
    <source>
        <dbReference type="EMBL" id="AFD28165.1"/>
    </source>
</evidence>
<dbReference type="SUPFAM" id="SSF48452">
    <property type="entry name" value="TPR-like"/>
    <property type="match status" value="1"/>
</dbReference>
<keyword evidence="2" id="KW-0614">Plasmid</keyword>
<dbReference type="PATRIC" id="fig|745776.4.peg.4052"/>
<accession>H8H3R8</accession>
<keyword evidence="3" id="KW-1185">Reference proteome</keyword>
<geneLocation type="plasmid" evidence="2 3">
    <name>P5</name>
</geneLocation>
<name>H8H3R8_DEIGI</name>
<dbReference type="SMART" id="SM00028">
    <property type="entry name" value="TPR"/>
    <property type="match status" value="3"/>
</dbReference>
<proteinExistence type="predicted"/>
<dbReference type="Gene3D" id="1.25.40.10">
    <property type="entry name" value="Tetratricopeptide repeat domain"/>
    <property type="match status" value="1"/>
</dbReference>
<reference evidence="2 3" key="1">
    <citation type="journal article" date="2012" name="PLoS ONE">
        <title>Genome sequence and transcriptome analysis of the radioresistant bacterium Deinococcus gobiensis: insights into the extreme environmental adaptations.</title>
        <authorList>
            <person name="Yuan M."/>
            <person name="Chen M."/>
            <person name="Zhang W."/>
            <person name="Lu W."/>
            <person name="Wang J."/>
            <person name="Yang M."/>
            <person name="Zhao P."/>
            <person name="Tang R."/>
            <person name="Li X."/>
            <person name="Hao Y."/>
            <person name="Zhou Z."/>
            <person name="Zhan Y."/>
            <person name="Yu H."/>
            <person name="Teng C."/>
            <person name="Yan Y."/>
            <person name="Ping S."/>
            <person name="Wang Y."/>
            <person name="Lin M."/>
        </authorList>
    </citation>
    <scope>NUCLEOTIDE SEQUENCE [LARGE SCALE GENOMIC DNA]</scope>
    <source>
        <strain evidence="3">DSM 21396 / JCM 16679 / CGMCC 1.7299 / I-0</strain>
        <plasmid evidence="2">P5</plasmid>
    </source>
</reference>
<dbReference type="KEGG" id="dgo:DGo_PE0021"/>
<dbReference type="HOGENOM" id="CLU_035486_0_0_0"/>
<dbReference type="InterPro" id="IPR019734">
    <property type="entry name" value="TPR_rpt"/>
</dbReference>
<dbReference type="AlphaFoldDB" id="H8H3R8"/>
<feature type="repeat" description="TPR" evidence="1">
    <location>
        <begin position="32"/>
        <end position="65"/>
    </location>
</feature>
<dbReference type="InterPro" id="IPR011990">
    <property type="entry name" value="TPR-like_helical_dom_sf"/>
</dbReference>
<dbReference type="PROSITE" id="PS50005">
    <property type="entry name" value="TPR"/>
    <property type="match status" value="1"/>
</dbReference>